<dbReference type="PATRIC" id="fig|1217649.3.peg.1159"/>
<name>N9FK77_9GAMM</name>
<keyword evidence="1" id="KW-1133">Transmembrane helix</keyword>
<dbReference type="EMBL" id="APQK01000011">
    <property type="protein sequence ID" value="ENW05254.1"/>
    <property type="molecule type" value="Genomic_DNA"/>
</dbReference>
<keyword evidence="1" id="KW-0812">Transmembrane</keyword>
<evidence type="ECO:0000256" key="1">
    <source>
        <dbReference type="SAM" id="Phobius"/>
    </source>
</evidence>
<keyword evidence="1" id="KW-0472">Membrane</keyword>
<protein>
    <submittedName>
        <fullName evidence="2">Uncharacterized protein</fullName>
    </submittedName>
</protein>
<gene>
    <name evidence="2" type="ORF">F934_01218</name>
</gene>
<feature type="transmembrane region" description="Helical" evidence="1">
    <location>
        <begin position="102"/>
        <end position="125"/>
    </location>
</feature>
<proteinExistence type="predicted"/>
<sequence length="571" mass="66689">MVLDTWDEKLIEKCFYGICFSPLSATDPKFFGFSEFLAGLALMILAWTIADVRYHFRIKVAPLPLQMITFSVVTFIGIFTILTDLWRASEWLVLSQTLITSAIWQAFLAITFLATFLIWIWFAFIRPPIFSKLNSKRYVNTIYKYIVEGVSTNLAVIADELTYSASKIIKYAPERGRFQESENVGRGENITNVELYAHNLLDLIADKRFCKVIIESSPITALAFFEEVTIQNKYKVNIPIFSRNIVNEAISNKDSFIYHEAEWHDSGLIGETKPITYAVFSNFDLVESIGTMFDTPLFKWDAEQWDAYSRVLLITLENLLEKRFINHYHTIYRAMHNLEMAVSDLYKLNGVTNIGENDTYQRLRVVISFIEKFLKLLEEKRTNERIEFRSLDKGNYIDRTIYDYLVNMLFDIICKASFIKGSSTELWGIHHNTIWSEFFVSHSFNSYVGRVFKFKLRRIIYNEILKMDEFPNFQGAAILGFCLYVFGLKINNMGSSYRDVKALHKVVLIWTKRNFAALYEYNPKIAEQCLIGNLTYDHDKLRIIHTFFGNPLKREITNIYFDVDPPHEKFK</sequence>
<dbReference type="RefSeq" id="WP_005053170.1">
    <property type="nucleotide sequence ID" value="NZ_KB849759.1"/>
</dbReference>
<dbReference type="AlphaFoldDB" id="N9FK77"/>
<dbReference type="HOGENOM" id="CLU_034526_0_0_6"/>
<comment type="caution">
    <text evidence="2">The sequence shown here is derived from an EMBL/GenBank/DDBJ whole genome shotgun (WGS) entry which is preliminary data.</text>
</comment>
<accession>N9FK77</accession>
<dbReference type="Proteomes" id="UP000018417">
    <property type="component" value="Unassembled WGS sequence"/>
</dbReference>
<feature type="transmembrane region" description="Helical" evidence="1">
    <location>
        <begin position="62"/>
        <end position="82"/>
    </location>
</feature>
<evidence type="ECO:0000313" key="2">
    <source>
        <dbReference type="EMBL" id="ENW05254.1"/>
    </source>
</evidence>
<evidence type="ECO:0000313" key="3">
    <source>
        <dbReference type="Proteomes" id="UP000018417"/>
    </source>
</evidence>
<feature type="transmembrane region" description="Helical" evidence="1">
    <location>
        <begin position="30"/>
        <end position="50"/>
    </location>
</feature>
<reference evidence="2 3" key="1">
    <citation type="submission" date="2013-02" db="EMBL/GenBank/DDBJ databases">
        <title>The Genome Sequence of Acinetobacter beijerinckii ANC 3835.</title>
        <authorList>
            <consortium name="The Broad Institute Genome Sequencing Platform"/>
            <consortium name="The Broad Institute Genome Sequencing Center for Infectious Disease"/>
            <person name="Cerqueira G."/>
            <person name="Feldgarden M."/>
            <person name="Courvalin P."/>
            <person name="Perichon B."/>
            <person name="Grillot-Courvalin C."/>
            <person name="Clermont D."/>
            <person name="Rocha E."/>
            <person name="Yoon E.-J."/>
            <person name="Nemec A."/>
            <person name="Walker B."/>
            <person name="Young S.K."/>
            <person name="Zeng Q."/>
            <person name="Gargeya S."/>
            <person name="Fitzgerald M."/>
            <person name="Haas B."/>
            <person name="Abouelleil A."/>
            <person name="Alvarado L."/>
            <person name="Arachchi H.M."/>
            <person name="Berlin A.M."/>
            <person name="Chapman S.B."/>
            <person name="Dewar J."/>
            <person name="Goldberg J."/>
            <person name="Griggs A."/>
            <person name="Gujja S."/>
            <person name="Hansen M."/>
            <person name="Howarth C."/>
            <person name="Imamovic A."/>
            <person name="Larimer J."/>
            <person name="McCowan C."/>
            <person name="Murphy C."/>
            <person name="Neiman D."/>
            <person name="Pearson M."/>
            <person name="Priest M."/>
            <person name="Roberts A."/>
            <person name="Saif S."/>
            <person name="Shea T."/>
            <person name="Sisk P."/>
            <person name="Sykes S."/>
            <person name="Wortman J."/>
            <person name="Nusbaum C."/>
            <person name="Birren B."/>
        </authorList>
    </citation>
    <scope>NUCLEOTIDE SEQUENCE [LARGE SCALE GENOMIC DNA]</scope>
    <source>
        <strain evidence="2 3">ANC 3835</strain>
    </source>
</reference>
<organism evidence="2 3">
    <name type="scientific">Acinetobacter beijerinckii ANC 3835</name>
    <dbReference type="NCBI Taxonomy" id="1217649"/>
    <lineage>
        <taxon>Bacteria</taxon>
        <taxon>Pseudomonadati</taxon>
        <taxon>Pseudomonadota</taxon>
        <taxon>Gammaproteobacteria</taxon>
        <taxon>Moraxellales</taxon>
        <taxon>Moraxellaceae</taxon>
        <taxon>Acinetobacter</taxon>
    </lineage>
</organism>